<evidence type="ECO:0000313" key="1">
    <source>
        <dbReference type="EMBL" id="GJE94144.1"/>
    </source>
</evidence>
<dbReference type="AlphaFoldDB" id="A0A9P3GID1"/>
<dbReference type="PANTHER" id="PTHR33266">
    <property type="entry name" value="CHROMOSOME 15, WHOLE GENOME SHOTGUN SEQUENCE"/>
    <property type="match status" value="1"/>
</dbReference>
<reference evidence="1 2" key="1">
    <citation type="submission" date="2021-08" db="EMBL/GenBank/DDBJ databases">
        <title>Draft Genome Sequence of Phanerochaete sordida strain YK-624.</title>
        <authorList>
            <person name="Mori T."/>
            <person name="Dohra H."/>
            <person name="Suzuki T."/>
            <person name="Kawagishi H."/>
            <person name="Hirai H."/>
        </authorList>
    </citation>
    <scope>NUCLEOTIDE SEQUENCE [LARGE SCALE GENOMIC DNA]</scope>
    <source>
        <strain evidence="1 2">YK-624</strain>
    </source>
</reference>
<protein>
    <submittedName>
        <fullName evidence="1">Uncharacterized protein</fullName>
    </submittedName>
</protein>
<dbReference type="PANTHER" id="PTHR33266:SF1">
    <property type="entry name" value="F-BOX DOMAIN-CONTAINING PROTEIN"/>
    <property type="match status" value="1"/>
</dbReference>
<proteinExistence type="predicted"/>
<evidence type="ECO:0000313" key="2">
    <source>
        <dbReference type="Proteomes" id="UP000703269"/>
    </source>
</evidence>
<accession>A0A9P3GID1</accession>
<sequence>MCDSSAHEQREATRISWNAPYVGNDDRILADAILDMKREANGARYKNILPIIQSSGTGKSRLAHEVAKFFVTIPMNVRPPADTTAYPVPDHSARDYILSTGWLPVEASPRHLAFWIEVFRVSSELILEFAPGTTFENEQDLAVAWRSHLEDNDRAVRKQLYGRATESAELRVERVGDNQWGMVHDSLKAEVATEGPRRLVAAIQSRLSNGLTQPDVAVLVYIDEVYEISATKIRYDHQGRTKYDSLLDAFTALGSSEPIFLLTMSTDPYVVRRTDCPILHQPAYTSLVFDRPLDGDYLFCPGTMTLSDVAQPKYMAKFGRPLFSTRLRAAEEHGFERVVDDIRYFALAKLLCCSSPDLFLRGDQEDHTSGMIFAPLSTRLLLSFDLTQSRGRNLTELLVAQHMRIAYSMPAHNDYIVSGAPSEPLLAEAARRVMHSRCKIDWLDELARAVRSGVVKHEPAGALAARTLLTFAFDAAAAQRFTESTPSFSAAVPVLYFLRALFAPAWHDTLLGALPGGAQGTSRRVSLQCSFADAFVRFTHFVSFDGGDIPDVHVALAAVARGFALVLAPAYGAVHIAVPVVMRDALLTVDVMSYIFITLQTRLGTAGSIDNGYLAEVFEGVANTHPVIHLNMYLEGGARALDEDPIDVADEEGSVPVHPCYRLAAYGCSRAVYGVIDEKHEGDYAALVDPSTLASDHVRQDARSLEYVQRMKGEWDRNEACFHWAADPVLRAPIPVEECAEGLLVV</sequence>
<comment type="caution">
    <text evidence="1">The sequence shown here is derived from an EMBL/GenBank/DDBJ whole genome shotgun (WGS) entry which is preliminary data.</text>
</comment>
<gene>
    <name evidence="1" type="ORF">PsYK624_103120</name>
</gene>
<dbReference type="EMBL" id="BPQB01000037">
    <property type="protein sequence ID" value="GJE94144.1"/>
    <property type="molecule type" value="Genomic_DNA"/>
</dbReference>
<organism evidence="1 2">
    <name type="scientific">Phanerochaete sordida</name>
    <dbReference type="NCBI Taxonomy" id="48140"/>
    <lineage>
        <taxon>Eukaryota</taxon>
        <taxon>Fungi</taxon>
        <taxon>Dikarya</taxon>
        <taxon>Basidiomycota</taxon>
        <taxon>Agaricomycotina</taxon>
        <taxon>Agaricomycetes</taxon>
        <taxon>Polyporales</taxon>
        <taxon>Phanerochaetaceae</taxon>
        <taxon>Phanerochaete</taxon>
    </lineage>
</organism>
<keyword evidence="2" id="KW-1185">Reference proteome</keyword>
<dbReference type="OrthoDB" id="107110at2759"/>
<name>A0A9P3GID1_9APHY</name>
<dbReference type="Proteomes" id="UP000703269">
    <property type="component" value="Unassembled WGS sequence"/>
</dbReference>